<dbReference type="Proteomes" id="UP000253977">
    <property type="component" value="Unassembled WGS sequence"/>
</dbReference>
<sequence>MRFLRQSLTGLVLAALTLGLLVYAGLLVQGAVQTRLADTPEPAPARERVFAVNVVEAQPSTVTPVLSAYGTVQSRRELEIRTALTGRVIELADGFEEGGQVTEGQVLVRIDPADTQAVLDRAESDIADAEAEAREAERAVALASDELAAARDQADLRNRALTRQQDLVDRGVGTAAAVETAELAASAARQAVLASRQALAQAEARVDQAATTLARARIARDEAQRRLDDTVIRASFDGTLAEVSVIEGRLVSANEQLARLIDPSSLEVAFRVSTQSYARLLDADGQLRAAPVTAVLDVFGTDLTATGTLNRAGAAVGEGQTGRLLFARLDAAPGFRPGDFVSVEIEETPLENVARLPATALSPSGEVLVLNDDERLETVAVELLRRQGDDVLVAGDAVAGLSVVAERTPLLGAGIKVRPLRTTPQAAQAPPDMLELSDERRQRLVAFVEASERMPAEAKSRILAQLGQPSVPADVVQRIEARIGG</sequence>
<dbReference type="PANTHER" id="PTHR30469">
    <property type="entry name" value="MULTIDRUG RESISTANCE PROTEIN MDTA"/>
    <property type="match status" value="1"/>
</dbReference>
<name>A0A369TLE4_9RHOB</name>
<dbReference type="Pfam" id="PF25917">
    <property type="entry name" value="BSH_RND"/>
    <property type="match status" value="1"/>
</dbReference>
<dbReference type="NCBIfam" id="TIGR01730">
    <property type="entry name" value="RND_mfp"/>
    <property type="match status" value="1"/>
</dbReference>
<feature type="coiled-coil region" evidence="2">
    <location>
        <begin position="119"/>
        <end position="153"/>
    </location>
</feature>
<protein>
    <submittedName>
        <fullName evidence="4">Efflux RND transporter periplasmic adaptor subunit</fullName>
    </submittedName>
</protein>
<dbReference type="Gene3D" id="1.10.287.470">
    <property type="entry name" value="Helix hairpin bin"/>
    <property type="match status" value="1"/>
</dbReference>
<dbReference type="Gene3D" id="2.40.420.20">
    <property type="match status" value="1"/>
</dbReference>
<dbReference type="InterPro" id="IPR006143">
    <property type="entry name" value="RND_pump_MFP"/>
</dbReference>
<evidence type="ECO:0000313" key="5">
    <source>
        <dbReference type="Proteomes" id="UP000253977"/>
    </source>
</evidence>
<evidence type="ECO:0000259" key="3">
    <source>
        <dbReference type="Pfam" id="PF25917"/>
    </source>
</evidence>
<comment type="similarity">
    <text evidence="1">Belongs to the membrane fusion protein (MFP) (TC 8.A.1) family.</text>
</comment>
<dbReference type="AlphaFoldDB" id="A0A369TLE4"/>
<dbReference type="OrthoDB" id="7626141at2"/>
<dbReference type="RefSeq" id="WP_114511115.1">
    <property type="nucleotide sequence ID" value="NZ_QPMK01000007.1"/>
</dbReference>
<evidence type="ECO:0000256" key="2">
    <source>
        <dbReference type="SAM" id="Coils"/>
    </source>
</evidence>
<dbReference type="SUPFAM" id="SSF111369">
    <property type="entry name" value="HlyD-like secretion proteins"/>
    <property type="match status" value="2"/>
</dbReference>
<dbReference type="EMBL" id="QPMK01000007">
    <property type="protein sequence ID" value="RDD66123.1"/>
    <property type="molecule type" value="Genomic_DNA"/>
</dbReference>
<evidence type="ECO:0000313" key="4">
    <source>
        <dbReference type="EMBL" id="RDD66123.1"/>
    </source>
</evidence>
<keyword evidence="5" id="KW-1185">Reference proteome</keyword>
<dbReference type="GO" id="GO:1990281">
    <property type="term" value="C:efflux pump complex"/>
    <property type="evidence" value="ECO:0007669"/>
    <property type="project" value="TreeGrafter"/>
</dbReference>
<feature type="domain" description="Multidrug resistance protein MdtA-like barrel-sandwich hybrid" evidence="3">
    <location>
        <begin position="77"/>
        <end position="258"/>
    </location>
</feature>
<keyword evidence="2" id="KW-0175">Coiled coil</keyword>
<reference evidence="4 5" key="1">
    <citation type="submission" date="2018-07" db="EMBL/GenBank/DDBJ databases">
        <title>Thalassococcus profundi sp. nov., a marine bacterium isolated from deep seawater of Okinawa Trough.</title>
        <authorList>
            <person name="Yu M."/>
        </authorList>
    </citation>
    <scope>NUCLEOTIDE SEQUENCE [LARGE SCALE GENOMIC DNA]</scope>
    <source>
        <strain evidence="4 5">WRAS1</strain>
    </source>
</reference>
<comment type="caution">
    <text evidence="4">The sequence shown here is derived from an EMBL/GenBank/DDBJ whole genome shotgun (WGS) entry which is preliminary data.</text>
</comment>
<proteinExistence type="inferred from homology"/>
<dbReference type="InterPro" id="IPR058625">
    <property type="entry name" value="MdtA-like_BSH"/>
</dbReference>
<accession>A0A369TLE4</accession>
<dbReference type="GO" id="GO:0015562">
    <property type="term" value="F:efflux transmembrane transporter activity"/>
    <property type="evidence" value="ECO:0007669"/>
    <property type="project" value="TreeGrafter"/>
</dbReference>
<dbReference type="Gene3D" id="2.40.30.170">
    <property type="match status" value="1"/>
</dbReference>
<feature type="coiled-coil region" evidence="2">
    <location>
        <begin position="199"/>
        <end position="226"/>
    </location>
</feature>
<dbReference type="Gene3D" id="2.40.50.100">
    <property type="match status" value="1"/>
</dbReference>
<organism evidence="4 5">
    <name type="scientific">Thalassococcus profundi</name>
    <dbReference type="NCBI Taxonomy" id="2282382"/>
    <lineage>
        <taxon>Bacteria</taxon>
        <taxon>Pseudomonadati</taxon>
        <taxon>Pseudomonadota</taxon>
        <taxon>Alphaproteobacteria</taxon>
        <taxon>Rhodobacterales</taxon>
        <taxon>Roseobacteraceae</taxon>
        <taxon>Thalassococcus</taxon>
    </lineage>
</organism>
<gene>
    <name evidence="4" type="ORF">DU478_11510</name>
</gene>
<dbReference type="PANTHER" id="PTHR30469:SF15">
    <property type="entry name" value="HLYD FAMILY OF SECRETION PROTEINS"/>
    <property type="match status" value="1"/>
</dbReference>
<evidence type="ECO:0000256" key="1">
    <source>
        <dbReference type="ARBA" id="ARBA00009477"/>
    </source>
</evidence>